<dbReference type="InParanoid" id="C7R6I8"/>
<keyword evidence="1" id="KW-0472">Membrane</keyword>
<evidence type="ECO:0000313" key="3">
    <source>
        <dbReference type="Proteomes" id="UP000001231"/>
    </source>
</evidence>
<dbReference type="AlphaFoldDB" id="C7R6I8"/>
<dbReference type="Proteomes" id="UP000001231">
    <property type="component" value="Chromosome"/>
</dbReference>
<name>C7R6I8_KANKD</name>
<dbReference type="EMBL" id="CP001707">
    <property type="protein sequence ID" value="ACV27416.1"/>
    <property type="molecule type" value="Genomic_DNA"/>
</dbReference>
<feature type="transmembrane region" description="Helical" evidence="1">
    <location>
        <begin position="47"/>
        <end position="66"/>
    </location>
</feature>
<gene>
    <name evidence="2" type="ordered locus">Kkor_2006</name>
</gene>
<feature type="transmembrane region" description="Helical" evidence="1">
    <location>
        <begin position="181"/>
        <end position="201"/>
    </location>
</feature>
<keyword evidence="1" id="KW-1133">Transmembrane helix</keyword>
<sequence length="400" mass="46412">MSYRDRDVSIQTKKLWYINPQEKPIVIYRIRDIGIKPTFFKSPNTKALIFSAIVLAISSSLLQLWLNEQQYQQQQNYINNYTEMLTTASSSQLGSFIHTQDKDSLEAVAKGLYENDSIFKVSIYKRDGNLMSTLEADELPDDLRSVVSDIYYQDEKNGYLTLYFSPAVQSSLISQVVAQPVMIWIISGFSWLILLFVVSFSKIRKWWKNRKPKDNAAITGKELPSQNQLLRQLLKHSNGKKSQQEGGCQYVIKANWERLNGQTTHQLLTVFNRWLPKNHIWFLSFKQSLLILGKDSQKLEANQLIQLQVLVRAMRQLKLNPSILIHNLSFDRDIYETFFEVMEPGIWLESDIKHQSFIDSEQHIELEIESIGEVELTRVPDIDAQQRSGIERQARFLLGS</sequence>
<dbReference type="HOGENOM" id="CLU_737277_0_0_6"/>
<keyword evidence="1" id="KW-0812">Transmembrane</keyword>
<dbReference type="KEGG" id="kko:Kkor_2006"/>
<proteinExistence type="predicted"/>
<accession>C7R6I8</accession>
<evidence type="ECO:0000313" key="2">
    <source>
        <dbReference type="EMBL" id="ACV27416.1"/>
    </source>
</evidence>
<organism evidence="2 3">
    <name type="scientific">Kangiella koreensis (strain DSM 16069 / JCM 12317 / KCTC 12182 / SW-125)</name>
    <dbReference type="NCBI Taxonomy" id="523791"/>
    <lineage>
        <taxon>Bacteria</taxon>
        <taxon>Pseudomonadati</taxon>
        <taxon>Pseudomonadota</taxon>
        <taxon>Gammaproteobacteria</taxon>
        <taxon>Kangiellales</taxon>
        <taxon>Kangiellaceae</taxon>
        <taxon>Kangiella</taxon>
    </lineage>
</organism>
<evidence type="ECO:0000256" key="1">
    <source>
        <dbReference type="SAM" id="Phobius"/>
    </source>
</evidence>
<protein>
    <submittedName>
        <fullName evidence="2">Uncharacterized protein</fullName>
    </submittedName>
</protein>
<keyword evidence="3" id="KW-1185">Reference proteome</keyword>
<reference evidence="2 3" key="1">
    <citation type="journal article" date="2009" name="Stand. Genomic Sci.">
        <title>Complete genome sequence of Kangiella koreensis type strain (SW-125).</title>
        <authorList>
            <person name="Han C."/>
            <person name="Sikorski J."/>
            <person name="Lapidus A."/>
            <person name="Nolan M."/>
            <person name="Glavina Del Rio T."/>
            <person name="Tice H."/>
            <person name="Cheng J.F."/>
            <person name="Lucas S."/>
            <person name="Chen F."/>
            <person name="Copeland A."/>
            <person name="Ivanova N."/>
            <person name="Mavromatis K."/>
            <person name="Ovchinnikova G."/>
            <person name="Pati A."/>
            <person name="Bruce D."/>
            <person name="Goodwin L."/>
            <person name="Pitluck S."/>
            <person name="Chen A."/>
            <person name="Palaniappan K."/>
            <person name="Land M."/>
            <person name="Hauser L."/>
            <person name="Chang Y.J."/>
            <person name="Jeffries C.D."/>
            <person name="Chain P."/>
            <person name="Saunders E."/>
            <person name="Brettin T."/>
            <person name="Goker M."/>
            <person name="Tindall B.J."/>
            <person name="Bristow J."/>
            <person name="Eisen J.A."/>
            <person name="Markowitz V."/>
            <person name="Hugenholtz P."/>
            <person name="Kyrpides N.C."/>
            <person name="Klenk H.P."/>
            <person name="Detter J.C."/>
        </authorList>
    </citation>
    <scope>NUCLEOTIDE SEQUENCE [LARGE SCALE GENOMIC DNA]</scope>
    <source>
        <strain evidence="3">DSM 16069 / KCTC 12182 / SW-125</strain>
    </source>
</reference>